<reference evidence="1 2" key="1">
    <citation type="submission" date="2024-02" db="EMBL/GenBank/DDBJ databases">
        <title>Deinococcus carri NBRC 110142.</title>
        <authorList>
            <person name="Ichikawa N."/>
            <person name="Katano-Makiyama Y."/>
            <person name="Hidaka K."/>
        </authorList>
    </citation>
    <scope>NUCLEOTIDE SEQUENCE [LARGE SCALE GENOMIC DNA]</scope>
    <source>
        <strain evidence="1 2">NBRC 110142</strain>
    </source>
</reference>
<dbReference type="EMBL" id="BAABRP010000012">
    <property type="protein sequence ID" value="GAA5514007.1"/>
    <property type="molecule type" value="Genomic_DNA"/>
</dbReference>
<name>A0ABP9W9H6_9DEIO</name>
<evidence type="ECO:0000313" key="1">
    <source>
        <dbReference type="EMBL" id="GAA5514007.1"/>
    </source>
</evidence>
<comment type="caution">
    <text evidence="1">The sequence shown here is derived from an EMBL/GenBank/DDBJ whole genome shotgun (WGS) entry which is preliminary data.</text>
</comment>
<protein>
    <submittedName>
        <fullName evidence="1">Uncharacterized protein</fullName>
    </submittedName>
</protein>
<dbReference type="Proteomes" id="UP001401887">
    <property type="component" value="Unassembled WGS sequence"/>
</dbReference>
<sequence length="193" mass="21353">MAGKRTGRHARGVPELQDFTLYHRAVRDVRGDHLLPLNTLRGPHPDVYAREVAKYAGREALRDERVLPLACGWGDVLFFSPVHPGALLDTVRATGRTVPPLRFWTVKAAELDPARACIRFVRPWPGGTYSPPVPADYAPFDAATLQRVCEPSAATLERLRNLPPDAPLILWSDVPHVLYRGTLPLSALGEVRA</sequence>
<organism evidence="1 2">
    <name type="scientific">Deinococcus carri</name>
    <dbReference type="NCBI Taxonomy" id="1211323"/>
    <lineage>
        <taxon>Bacteria</taxon>
        <taxon>Thermotogati</taxon>
        <taxon>Deinococcota</taxon>
        <taxon>Deinococci</taxon>
        <taxon>Deinococcales</taxon>
        <taxon>Deinococcaceae</taxon>
        <taxon>Deinococcus</taxon>
    </lineage>
</organism>
<gene>
    <name evidence="1" type="ORF">Dcar01_02756</name>
</gene>
<evidence type="ECO:0000313" key="2">
    <source>
        <dbReference type="Proteomes" id="UP001401887"/>
    </source>
</evidence>
<keyword evidence="2" id="KW-1185">Reference proteome</keyword>
<accession>A0ABP9W9H6</accession>
<proteinExistence type="predicted"/>